<evidence type="ECO:0000259" key="2">
    <source>
        <dbReference type="Pfam" id="PF01551"/>
    </source>
</evidence>
<dbReference type="SUPFAM" id="SSF51261">
    <property type="entry name" value="Duplicated hybrid motif"/>
    <property type="match status" value="1"/>
</dbReference>
<dbReference type="Pfam" id="PF01551">
    <property type="entry name" value="Peptidase_M23"/>
    <property type="match status" value="1"/>
</dbReference>
<dbReference type="InterPro" id="IPR011055">
    <property type="entry name" value="Dup_hybrid_motif"/>
</dbReference>
<dbReference type="EMBL" id="VSSQ01045876">
    <property type="protein sequence ID" value="MPM99804.1"/>
    <property type="molecule type" value="Genomic_DNA"/>
</dbReference>
<keyword evidence="1" id="KW-0732">Signal</keyword>
<reference evidence="3" key="1">
    <citation type="submission" date="2019-08" db="EMBL/GenBank/DDBJ databases">
        <authorList>
            <person name="Kucharzyk K."/>
            <person name="Murdoch R.W."/>
            <person name="Higgins S."/>
            <person name="Loffler F."/>
        </authorList>
    </citation>
    <scope>NUCLEOTIDE SEQUENCE</scope>
</reference>
<organism evidence="3">
    <name type="scientific">bioreactor metagenome</name>
    <dbReference type="NCBI Taxonomy" id="1076179"/>
    <lineage>
        <taxon>unclassified sequences</taxon>
        <taxon>metagenomes</taxon>
        <taxon>ecological metagenomes</taxon>
    </lineage>
</organism>
<dbReference type="CDD" id="cd12797">
    <property type="entry name" value="M23_peptidase"/>
    <property type="match status" value="1"/>
</dbReference>
<name>A0A645ECP1_9ZZZZ</name>
<gene>
    <name evidence="3" type="ORF">SDC9_146998</name>
</gene>
<dbReference type="Gene3D" id="2.70.70.10">
    <property type="entry name" value="Glucose Permease (Domain IIA)"/>
    <property type="match status" value="1"/>
</dbReference>
<dbReference type="AlphaFoldDB" id="A0A645ECP1"/>
<dbReference type="InterPro" id="IPR016047">
    <property type="entry name" value="M23ase_b-sheet_dom"/>
</dbReference>
<protein>
    <recommendedName>
        <fullName evidence="2">M23ase beta-sheet core domain-containing protein</fullName>
    </recommendedName>
</protein>
<dbReference type="PANTHER" id="PTHR21666">
    <property type="entry name" value="PEPTIDASE-RELATED"/>
    <property type="match status" value="1"/>
</dbReference>
<evidence type="ECO:0000313" key="3">
    <source>
        <dbReference type="EMBL" id="MPM99804.1"/>
    </source>
</evidence>
<proteinExistence type="predicted"/>
<accession>A0A645ECP1</accession>
<evidence type="ECO:0000256" key="1">
    <source>
        <dbReference type="ARBA" id="ARBA00022729"/>
    </source>
</evidence>
<dbReference type="InterPro" id="IPR050570">
    <property type="entry name" value="Cell_wall_metabolism_enzyme"/>
</dbReference>
<dbReference type="PANTHER" id="PTHR21666:SF289">
    <property type="entry name" value="L-ALA--D-GLU ENDOPEPTIDASE"/>
    <property type="match status" value="1"/>
</dbReference>
<feature type="domain" description="M23ase beta-sheet core" evidence="2">
    <location>
        <begin position="7"/>
        <end position="101"/>
    </location>
</feature>
<comment type="caution">
    <text evidence="3">The sequence shown here is derived from an EMBL/GenBank/DDBJ whole genome shotgun (WGS) entry which is preliminary data.</text>
</comment>
<sequence>MKYVTTNNKGIYIQTPARSDARAVFEGVVTQRFSVPGSNNGVIIQHGQYRTVYANLTQIYVRIGEKVSAKQKIGQIYTDSESDNKTELFFQIRKDKAILNPESWIAR</sequence>
<dbReference type="GO" id="GO:0004222">
    <property type="term" value="F:metalloendopeptidase activity"/>
    <property type="evidence" value="ECO:0007669"/>
    <property type="project" value="TreeGrafter"/>
</dbReference>